<evidence type="ECO:0000313" key="4">
    <source>
        <dbReference type="Proteomes" id="UP000053675"/>
    </source>
</evidence>
<dbReference type="InterPro" id="IPR018110">
    <property type="entry name" value="Mandel_Rmase/mucon_lact_enz_CS"/>
</dbReference>
<dbReference type="SFLD" id="SFLDG00179">
    <property type="entry name" value="mandelate_racemase"/>
    <property type="match status" value="1"/>
</dbReference>
<dbReference type="PROSITE" id="PS00909">
    <property type="entry name" value="MR_MLE_2"/>
    <property type="match status" value="1"/>
</dbReference>
<dbReference type="CDD" id="cd03316">
    <property type="entry name" value="MR_like"/>
    <property type="match status" value="1"/>
</dbReference>
<dbReference type="Gene3D" id="3.30.390.10">
    <property type="entry name" value="Enolase-like, N-terminal domain"/>
    <property type="match status" value="1"/>
</dbReference>
<dbReference type="InterPro" id="IPR029017">
    <property type="entry name" value="Enolase-like_N"/>
</dbReference>
<name>A0A084UER7_9HYPH</name>
<dbReference type="STRING" id="472175.EL18_02501"/>
<reference evidence="3 4" key="1">
    <citation type="submission" date="2014-05" db="EMBL/GenBank/DDBJ databases">
        <title>Draft Genome Sequence of Nitratireductor basaltis Strain UMTGB225, A Marine Bacterium Isolated from Green Barrel Tunicate.</title>
        <authorList>
            <person name="Gan H.Y."/>
        </authorList>
    </citation>
    <scope>NUCLEOTIDE SEQUENCE [LARGE SCALE GENOMIC DNA]</scope>
    <source>
        <strain evidence="3 4">UMTGB225</strain>
    </source>
</reference>
<dbReference type="AlphaFoldDB" id="A0A084UER7"/>
<dbReference type="InterPro" id="IPR013342">
    <property type="entry name" value="Mandelate_racemase_C"/>
</dbReference>
<protein>
    <submittedName>
        <fullName evidence="3">Putative mandelate racemase/muconate lactonising family protein</fullName>
    </submittedName>
</protein>
<feature type="domain" description="Mandelate racemase/muconate lactonizing enzyme C-terminal" evidence="2">
    <location>
        <begin position="144"/>
        <end position="250"/>
    </location>
</feature>
<organism evidence="3 4">
    <name type="scientific">Nitratireductor basaltis</name>
    <dbReference type="NCBI Taxonomy" id="472175"/>
    <lineage>
        <taxon>Bacteria</taxon>
        <taxon>Pseudomonadati</taxon>
        <taxon>Pseudomonadota</taxon>
        <taxon>Alphaproteobacteria</taxon>
        <taxon>Hyphomicrobiales</taxon>
        <taxon>Phyllobacteriaceae</taxon>
        <taxon>Nitratireductor</taxon>
    </lineage>
</organism>
<dbReference type="OrthoDB" id="9802699at2"/>
<sequence>MNKQNLLEAGVTVGDIHPIKSIRPFIVWSGGRNQLIVKVECETGLHGWGESGLSGREKAVAGALEHFEHTIRGQDAMQISAIWQHIYRSQYFEGGRVLQAALSALDLALHDIKGKALGVPVHSLLGGRHRERVPTFASTGSAGFHDAAERAEALKAAGWNCIRLFPDYSSQTVFEPREHIAPTARLCREVREALGDDIVLGIDWHHRLSVAEAASFCQKMPSGTLDFLEEPIRDETPEAYEALRRLTDMPFAIGEEFTSKWQFLPYIERDITQFARIDICNVGGLTEAMKVAGHCEAHYIDMMPHNPLGPICTAASIHFAAAVPNFSWLEVQTAKDGPYGTDPDDKLFLRQPQLNGVVYDVDAAPGLGIEVNEEEAASRNFQFWHPPTLRRRDGSITNW</sequence>
<dbReference type="eggNOG" id="COG4948">
    <property type="taxonomic scope" value="Bacteria"/>
</dbReference>
<evidence type="ECO:0000256" key="1">
    <source>
        <dbReference type="ARBA" id="ARBA00023239"/>
    </source>
</evidence>
<dbReference type="Proteomes" id="UP000053675">
    <property type="component" value="Unassembled WGS sequence"/>
</dbReference>
<dbReference type="SFLD" id="SFLDS00001">
    <property type="entry name" value="Enolase"/>
    <property type="match status" value="1"/>
</dbReference>
<evidence type="ECO:0000313" key="3">
    <source>
        <dbReference type="EMBL" id="KFB11453.1"/>
    </source>
</evidence>
<keyword evidence="4" id="KW-1185">Reference proteome</keyword>
<dbReference type="Pfam" id="PF13378">
    <property type="entry name" value="MR_MLE_C"/>
    <property type="match status" value="1"/>
</dbReference>
<dbReference type="PANTHER" id="PTHR48080:SF2">
    <property type="entry name" value="D-GALACTONATE DEHYDRATASE"/>
    <property type="match status" value="1"/>
</dbReference>
<gene>
    <name evidence="3" type="ORF">EL18_02501</name>
</gene>
<dbReference type="EMBL" id="JMQM01000001">
    <property type="protein sequence ID" value="KFB11453.1"/>
    <property type="molecule type" value="Genomic_DNA"/>
</dbReference>
<proteinExistence type="predicted"/>
<dbReference type="SUPFAM" id="SSF51604">
    <property type="entry name" value="Enolase C-terminal domain-like"/>
    <property type="match status" value="1"/>
</dbReference>
<dbReference type="RefSeq" id="WP_051914102.1">
    <property type="nucleotide sequence ID" value="NZ_JMQM01000001.1"/>
</dbReference>
<dbReference type="SMART" id="SM00922">
    <property type="entry name" value="MR_MLE"/>
    <property type="match status" value="1"/>
</dbReference>
<dbReference type="PROSITE" id="PS00908">
    <property type="entry name" value="MR_MLE_1"/>
    <property type="match status" value="1"/>
</dbReference>
<dbReference type="GO" id="GO:0009063">
    <property type="term" value="P:amino acid catabolic process"/>
    <property type="evidence" value="ECO:0007669"/>
    <property type="project" value="InterPro"/>
</dbReference>
<dbReference type="PANTHER" id="PTHR48080">
    <property type="entry name" value="D-GALACTONATE DEHYDRATASE-RELATED"/>
    <property type="match status" value="1"/>
</dbReference>
<dbReference type="GO" id="GO:0000287">
    <property type="term" value="F:magnesium ion binding"/>
    <property type="evidence" value="ECO:0007669"/>
    <property type="project" value="UniProtKB-ARBA"/>
</dbReference>
<dbReference type="InterPro" id="IPR036849">
    <property type="entry name" value="Enolase-like_C_sf"/>
</dbReference>
<dbReference type="Pfam" id="PF02746">
    <property type="entry name" value="MR_MLE_N"/>
    <property type="match status" value="1"/>
</dbReference>
<dbReference type="SUPFAM" id="SSF54826">
    <property type="entry name" value="Enolase N-terminal domain-like"/>
    <property type="match status" value="1"/>
</dbReference>
<dbReference type="InterPro" id="IPR034593">
    <property type="entry name" value="DgoD-like"/>
</dbReference>
<accession>A0A084UER7</accession>
<evidence type="ECO:0000259" key="2">
    <source>
        <dbReference type="SMART" id="SM00922"/>
    </source>
</evidence>
<dbReference type="InterPro" id="IPR029065">
    <property type="entry name" value="Enolase_C-like"/>
</dbReference>
<dbReference type="Gene3D" id="3.20.20.120">
    <property type="entry name" value="Enolase-like C-terminal domain"/>
    <property type="match status" value="1"/>
</dbReference>
<dbReference type="GO" id="GO:0016829">
    <property type="term" value="F:lyase activity"/>
    <property type="evidence" value="ECO:0007669"/>
    <property type="project" value="UniProtKB-KW"/>
</dbReference>
<comment type="caution">
    <text evidence="3">The sequence shown here is derived from an EMBL/GenBank/DDBJ whole genome shotgun (WGS) entry which is preliminary data.</text>
</comment>
<dbReference type="InterPro" id="IPR013341">
    <property type="entry name" value="Mandelate_racemase_N_dom"/>
</dbReference>
<keyword evidence="1" id="KW-0456">Lyase</keyword>
<dbReference type="PATRIC" id="fig|472175.3.peg.2494"/>